<dbReference type="AlphaFoldDB" id="A0A6M4JE93"/>
<proteinExistence type="predicted"/>
<dbReference type="KEGG" id="bsu:BSU09040"/>
<keyword evidence="1" id="KW-0472">Membrane</keyword>
<dbReference type="RefSeq" id="WP_003233426.1">
    <property type="nucleotide sequence ID" value="NC_000964.3"/>
</dbReference>
<evidence type="ECO:0000313" key="2">
    <source>
        <dbReference type="EMBL" id="QJP87428.1"/>
    </source>
</evidence>
<protein>
    <submittedName>
        <fullName evidence="2">Uncharacterized protein</fullName>
    </submittedName>
</protein>
<feature type="transmembrane region" description="Helical" evidence="1">
    <location>
        <begin position="6"/>
        <end position="24"/>
    </location>
</feature>
<reference evidence="2" key="1">
    <citation type="submission" date="2020-04" db="EMBL/GenBank/DDBJ databases">
        <title>Phage recombination drives evolution of spore-forming Bacilli.</title>
        <authorList>
            <person name="Dragos A."/>
            <person name="Kovacs A.T."/>
        </authorList>
    </citation>
    <scope>NUCLEOTIDE SEQUENCE</scope>
    <source>
        <strain evidence="2">168</strain>
    </source>
</reference>
<dbReference type="EMBL" id="CP052842">
    <property type="protein sequence ID" value="QJP87428.1"/>
    <property type="molecule type" value="Genomic_DNA"/>
</dbReference>
<organism evidence="2">
    <name type="scientific">Bacillus subtilis (strain 168)</name>
    <dbReference type="NCBI Taxonomy" id="224308"/>
    <lineage>
        <taxon>Bacteria</taxon>
        <taxon>Bacillati</taxon>
        <taxon>Bacillota</taxon>
        <taxon>Bacilli</taxon>
        <taxon>Bacillales</taxon>
        <taxon>Bacillaceae</taxon>
        <taxon>Bacillus</taxon>
    </lineage>
</organism>
<keyword evidence="1" id="KW-0812">Transmembrane</keyword>
<keyword evidence="1" id="KW-1133">Transmembrane helix</keyword>
<gene>
    <name evidence="2" type="ORF">HIR78_05090</name>
</gene>
<name>A0A6M4JE93_BACSU</name>
<dbReference type="OrthoDB" id="9859765at2"/>
<accession>A0A6M4JE93</accession>
<sequence>MKKANPFTHAGLPFLLFPSIMFLSNKSMEYVVFHLDLVYYVTHTPRIFSGR</sequence>
<evidence type="ECO:0000256" key="1">
    <source>
        <dbReference type="SAM" id="Phobius"/>
    </source>
</evidence>